<dbReference type="EMBL" id="CP034209">
    <property type="protein sequence ID" value="QBZ64826.1"/>
    <property type="molecule type" value="Genomic_DNA"/>
</dbReference>
<proteinExistence type="predicted"/>
<protein>
    <submittedName>
        <fullName evidence="1">Uncharacterized protein</fullName>
    </submittedName>
</protein>
<name>A0A4P7NSK4_PYROR</name>
<evidence type="ECO:0000313" key="1">
    <source>
        <dbReference type="EMBL" id="QBZ64826.1"/>
    </source>
</evidence>
<reference evidence="1 2" key="1">
    <citation type="journal article" date="2019" name="Mol. Biol. Evol.">
        <title>Blast fungal genomes show frequent chromosomal changes, gene gains and losses, and effector gene turnover.</title>
        <authorList>
            <person name="Gomez Luciano L.B."/>
            <person name="Jason Tsai I."/>
            <person name="Chuma I."/>
            <person name="Tosa Y."/>
            <person name="Chen Y.H."/>
            <person name="Li J.Y."/>
            <person name="Li M.Y."/>
            <person name="Jade Lu M.Y."/>
            <person name="Nakayashiki H."/>
            <person name="Li W.H."/>
        </authorList>
    </citation>
    <scope>NUCLEOTIDE SEQUENCE [LARGE SCALE GENOMIC DNA]</scope>
    <source>
        <strain evidence="1">MZ5-1-6</strain>
    </source>
</reference>
<sequence length="91" mass="10086">MLLSTAMKVTGHSHFHTVSAITMILSGRKSPHLLPSRFSRRVGPAYGSVLGPNGVKFKFARCLTNRPCWRNGITMRIMGKLISLPHPQTDN</sequence>
<dbReference type="Proteomes" id="UP000294847">
    <property type="component" value="Chromosome 6"/>
</dbReference>
<evidence type="ECO:0000313" key="2">
    <source>
        <dbReference type="Proteomes" id="UP000294847"/>
    </source>
</evidence>
<accession>A0A4P7NSK4</accession>
<organism evidence="1 2">
    <name type="scientific">Pyricularia oryzae</name>
    <name type="common">Rice blast fungus</name>
    <name type="synonym">Magnaporthe oryzae</name>
    <dbReference type="NCBI Taxonomy" id="318829"/>
    <lineage>
        <taxon>Eukaryota</taxon>
        <taxon>Fungi</taxon>
        <taxon>Dikarya</taxon>
        <taxon>Ascomycota</taxon>
        <taxon>Pezizomycotina</taxon>
        <taxon>Sordariomycetes</taxon>
        <taxon>Sordariomycetidae</taxon>
        <taxon>Magnaporthales</taxon>
        <taxon>Pyriculariaceae</taxon>
        <taxon>Pyricularia</taxon>
    </lineage>
</organism>
<gene>
    <name evidence="1" type="ORF">PoMZ_06527</name>
</gene>
<dbReference type="AlphaFoldDB" id="A0A4P7NSK4"/>